<feature type="repeat" description="ANK" evidence="3">
    <location>
        <begin position="172"/>
        <end position="204"/>
    </location>
</feature>
<dbReference type="Pfam" id="PF00023">
    <property type="entry name" value="Ank"/>
    <property type="match status" value="1"/>
</dbReference>
<dbReference type="InParanoid" id="A2G7S6"/>
<feature type="repeat" description="ANK" evidence="3">
    <location>
        <begin position="79"/>
        <end position="111"/>
    </location>
</feature>
<dbReference type="RefSeq" id="XP_001299723.1">
    <property type="nucleotide sequence ID" value="XM_001299722.1"/>
</dbReference>
<dbReference type="InterPro" id="IPR036770">
    <property type="entry name" value="Ankyrin_rpt-contain_sf"/>
</dbReference>
<evidence type="ECO:0000256" key="4">
    <source>
        <dbReference type="SAM" id="MobiDB-lite"/>
    </source>
</evidence>
<organism evidence="5 6">
    <name type="scientific">Trichomonas vaginalis (strain ATCC PRA-98 / G3)</name>
    <dbReference type="NCBI Taxonomy" id="412133"/>
    <lineage>
        <taxon>Eukaryota</taxon>
        <taxon>Metamonada</taxon>
        <taxon>Parabasalia</taxon>
        <taxon>Trichomonadida</taxon>
        <taxon>Trichomonadidae</taxon>
        <taxon>Trichomonas</taxon>
    </lineage>
</organism>
<feature type="repeat" description="ANK" evidence="3">
    <location>
        <begin position="205"/>
        <end position="237"/>
    </location>
</feature>
<dbReference type="Proteomes" id="UP000001542">
    <property type="component" value="Unassembled WGS sequence"/>
</dbReference>
<dbReference type="EMBL" id="DS114571">
    <property type="protein sequence ID" value="EAX86793.1"/>
    <property type="molecule type" value="Genomic_DNA"/>
</dbReference>
<dbReference type="PANTHER" id="PTHR24188">
    <property type="entry name" value="ANKYRIN REPEAT PROTEIN"/>
    <property type="match status" value="1"/>
</dbReference>
<gene>
    <name evidence="5" type="ORF">TVAG_402920</name>
</gene>
<dbReference type="PROSITE" id="PS50297">
    <property type="entry name" value="ANK_REP_REGION"/>
    <property type="match status" value="4"/>
</dbReference>
<feature type="compositionally biased region" description="Basic and acidic residues" evidence="4">
    <location>
        <begin position="1"/>
        <end position="16"/>
    </location>
</feature>
<dbReference type="PRINTS" id="PR01415">
    <property type="entry name" value="ANKYRIN"/>
</dbReference>
<evidence type="ECO:0000256" key="1">
    <source>
        <dbReference type="ARBA" id="ARBA00022737"/>
    </source>
</evidence>
<name>A2G7S6_TRIV3</name>
<dbReference type="SMART" id="SM00248">
    <property type="entry name" value="ANK"/>
    <property type="match status" value="5"/>
</dbReference>
<evidence type="ECO:0000313" key="6">
    <source>
        <dbReference type="Proteomes" id="UP000001542"/>
    </source>
</evidence>
<evidence type="ECO:0000256" key="2">
    <source>
        <dbReference type="ARBA" id="ARBA00023043"/>
    </source>
</evidence>
<dbReference type="KEGG" id="tva:4744441"/>
<evidence type="ECO:0000256" key="3">
    <source>
        <dbReference type="PROSITE-ProRule" id="PRU00023"/>
    </source>
</evidence>
<dbReference type="Pfam" id="PF12796">
    <property type="entry name" value="Ank_2"/>
    <property type="match status" value="2"/>
</dbReference>
<dbReference type="PROSITE" id="PS50088">
    <property type="entry name" value="ANK_REPEAT"/>
    <property type="match status" value="4"/>
</dbReference>
<feature type="repeat" description="ANK" evidence="3">
    <location>
        <begin position="112"/>
        <end position="138"/>
    </location>
</feature>
<reference evidence="5" key="1">
    <citation type="submission" date="2006-10" db="EMBL/GenBank/DDBJ databases">
        <authorList>
            <person name="Amadeo P."/>
            <person name="Zhao Q."/>
            <person name="Wortman J."/>
            <person name="Fraser-Liggett C."/>
            <person name="Carlton J."/>
        </authorList>
    </citation>
    <scope>NUCLEOTIDE SEQUENCE</scope>
    <source>
        <strain evidence="5">G3</strain>
    </source>
</reference>
<dbReference type="SMR" id="A2G7S6"/>
<accession>A2G7S6</accession>
<proteinExistence type="predicted"/>
<keyword evidence="1" id="KW-0677">Repeat</keyword>
<dbReference type="AlphaFoldDB" id="A2G7S6"/>
<dbReference type="PANTHER" id="PTHR24188:SF29">
    <property type="entry name" value="GH09064P"/>
    <property type="match status" value="1"/>
</dbReference>
<keyword evidence="6" id="KW-1185">Reference proteome</keyword>
<sequence length="260" mass="28921">MNEKPKEVMNDNKENETNSPQTEEDEKLPLSFRISLARYKLSNNVEKICKFLEEVAEKGNQKMITRAIEEGLCDKFDPNGLKVIHLAGEKGNLKLVKSLIECGIDKDQLTRYGQTPLVRASAYGQLEVVKYLVSLGAEKHKDALYFAAYEGHLEVVKILVTVGKHRVNESKWGLTPIIAASQRGQLEVVKYLISVGARIQLNDYDEYSAIVWAAGNGHLEVVKYLVSIGGDYNAKEHSGRTALSVAKGKVREYLLSIGAV</sequence>
<dbReference type="VEuPathDB" id="TrichDB:TVAG_402920"/>
<dbReference type="Gene3D" id="1.25.40.20">
    <property type="entry name" value="Ankyrin repeat-containing domain"/>
    <property type="match status" value="2"/>
</dbReference>
<dbReference type="VEuPathDB" id="TrichDB:TVAGG3_0280190"/>
<dbReference type="STRING" id="5722.A2G7S6"/>
<reference evidence="5" key="2">
    <citation type="journal article" date="2007" name="Science">
        <title>Draft genome sequence of the sexually transmitted pathogen Trichomonas vaginalis.</title>
        <authorList>
            <person name="Carlton J.M."/>
            <person name="Hirt R.P."/>
            <person name="Silva J.C."/>
            <person name="Delcher A.L."/>
            <person name="Schatz M."/>
            <person name="Zhao Q."/>
            <person name="Wortman J.R."/>
            <person name="Bidwell S.L."/>
            <person name="Alsmark U.C.M."/>
            <person name="Besteiro S."/>
            <person name="Sicheritz-Ponten T."/>
            <person name="Noel C.J."/>
            <person name="Dacks J.B."/>
            <person name="Foster P.G."/>
            <person name="Simillion C."/>
            <person name="Van de Peer Y."/>
            <person name="Miranda-Saavedra D."/>
            <person name="Barton G.J."/>
            <person name="Westrop G.D."/>
            <person name="Mueller S."/>
            <person name="Dessi D."/>
            <person name="Fiori P.L."/>
            <person name="Ren Q."/>
            <person name="Paulsen I."/>
            <person name="Zhang H."/>
            <person name="Bastida-Corcuera F.D."/>
            <person name="Simoes-Barbosa A."/>
            <person name="Brown M.T."/>
            <person name="Hayes R.D."/>
            <person name="Mukherjee M."/>
            <person name="Okumura C.Y."/>
            <person name="Schneider R."/>
            <person name="Smith A.J."/>
            <person name="Vanacova S."/>
            <person name="Villalvazo M."/>
            <person name="Haas B.J."/>
            <person name="Pertea M."/>
            <person name="Feldblyum T.V."/>
            <person name="Utterback T.R."/>
            <person name="Shu C.L."/>
            <person name="Osoegawa K."/>
            <person name="de Jong P.J."/>
            <person name="Hrdy I."/>
            <person name="Horvathova L."/>
            <person name="Zubacova Z."/>
            <person name="Dolezal P."/>
            <person name="Malik S.B."/>
            <person name="Logsdon J.M. Jr."/>
            <person name="Henze K."/>
            <person name="Gupta A."/>
            <person name="Wang C.C."/>
            <person name="Dunne R.L."/>
            <person name="Upcroft J.A."/>
            <person name="Upcroft P."/>
            <person name="White O."/>
            <person name="Salzberg S.L."/>
            <person name="Tang P."/>
            <person name="Chiu C.-H."/>
            <person name="Lee Y.-S."/>
            <person name="Embley T.M."/>
            <person name="Coombs G.H."/>
            <person name="Mottram J.C."/>
            <person name="Tachezy J."/>
            <person name="Fraser-Liggett C.M."/>
            <person name="Johnson P.J."/>
        </authorList>
    </citation>
    <scope>NUCLEOTIDE SEQUENCE [LARGE SCALE GENOMIC DNA]</scope>
    <source>
        <strain evidence="5">G3</strain>
    </source>
</reference>
<protein>
    <submittedName>
        <fullName evidence="5">Uncharacterized protein</fullName>
    </submittedName>
</protein>
<evidence type="ECO:0000313" key="5">
    <source>
        <dbReference type="EMBL" id="EAX86793.1"/>
    </source>
</evidence>
<dbReference type="OrthoDB" id="439236at2759"/>
<keyword evidence="2 3" id="KW-0040">ANK repeat</keyword>
<dbReference type="InterPro" id="IPR002110">
    <property type="entry name" value="Ankyrin_rpt"/>
</dbReference>
<feature type="region of interest" description="Disordered" evidence="4">
    <location>
        <begin position="1"/>
        <end position="27"/>
    </location>
</feature>
<dbReference type="eggNOG" id="KOG4177">
    <property type="taxonomic scope" value="Eukaryota"/>
</dbReference>
<dbReference type="SUPFAM" id="SSF48403">
    <property type="entry name" value="Ankyrin repeat"/>
    <property type="match status" value="1"/>
</dbReference>